<dbReference type="PANTHER" id="PTHR47163">
    <property type="entry name" value="DDE_TNP_IS1595 DOMAIN-CONTAINING PROTEIN"/>
    <property type="match status" value="1"/>
</dbReference>
<feature type="domain" description="ISXO2-like transposase" evidence="1">
    <location>
        <begin position="19"/>
        <end position="152"/>
    </location>
</feature>
<organism evidence="2 3">
    <name type="scientific">Astathelohania contejeani</name>
    <dbReference type="NCBI Taxonomy" id="164912"/>
    <lineage>
        <taxon>Eukaryota</taxon>
        <taxon>Fungi</taxon>
        <taxon>Fungi incertae sedis</taxon>
        <taxon>Microsporidia</taxon>
        <taxon>Astathelohaniidae</taxon>
        <taxon>Astathelohania</taxon>
    </lineage>
</organism>
<evidence type="ECO:0000313" key="3">
    <source>
        <dbReference type="Proteomes" id="UP001516464"/>
    </source>
</evidence>
<dbReference type="Proteomes" id="UP001516464">
    <property type="component" value="Unassembled WGS sequence"/>
</dbReference>
<dbReference type="InterPro" id="IPR053164">
    <property type="entry name" value="IS1016-like_transposase"/>
</dbReference>
<evidence type="ECO:0000259" key="1">
    <source>
        <dbReference type="SMART" id="SM01126"/>
    </source>
</evidence>
<protein>
    <recommendedName>
        <fullName evidence="1">ISXO2-like transposase domain-containing protein</fullName>
    </recommendedName>
</protein>
<proteinExistence type="predicted"/>
<comment type="caution">
    <text evidence="2">The sequence shown here is derived from an EMBL/GenBank/DDBJ whole genome shotgun (WGS) entry which is preliminary data.</text>
</comment>
<dbReference type="InterPro" id="IPR024445">
    <property type="entry name" value="Tnp_ISXO2-like"/>
</dbReference>
<gene>
    <name evidence="2" type="ORF">TCON_2304</name>
</gene>
<dbReference type="SMART" id="SM01126">
    <property type="entry name" value="DDE_Tnp_IS1595"/>
    <property type="match status" value="1"/>
</dbReference>
<dbReference type="PANTHER" id="PTHR47163:SF2">
    <property type="entry name" value="SI:DKEY-17M8.2"/>
    <property type="match status" value="1"/>
</dbReference>
<keyword evidence="3" id="KW-1185">Reference proteome</keyword>
<sequence length="153" mass="17975">MARNDARIGSIDKNGKSIIVEIDESLFFKRKYQSGRVRNGIWYVEGGKMNSKKAFIIPVEDISENAMYQIIHKHILPSTICITYEWRAYRTAFSRILTILHLTVNHSISFVNSENPLVHTNTIECFFSHTKKFLREKYSVDKDKVYEYLVFFI</sequence>
<dbReference type="EMBL" id="SBIQ01000251">
    <property type="protein sequence ID" value="KAF7682471.1"/>
    <property type="molecule type" value="Genomic_DNA"/>
</dbReference>
<accession>A0ABQ7HWH3</accession>
<dbReference type="Pfam" id="PF12762">
    <property type="entry name" value="DDE_Tnp_IS1595"/>
    <property type="match status" value="1"/>
</dbReference>
<evidence type="ECO:0000313" key="2">
    <source>
        <dbReference type="EMBL" id="KAF7682471.1"/>
    </source>
</evidence>
<reference evidence="2 3" key="1">
    <citation type="submission" date="2019-01" db="EMBL/GenBank/DDBJ databases">
        <title>Genomes sequencing and comparative genomics of infectious freshwater microsporidia, Cucumispora dikerogammari and Thelohania contejeani.</title>
        <authorList>
            <person name="Cormier A."/>
            <person name="Giraud I."/>
            <person name="Wattier R."/>
            <person name="Teixeira M."/>
            <person name="Grandjean F."/>
            <person name="Rigaud T."/>
            <person name="Cordaux R."/>
        </authorList>
    </citation>
    <scope>NUCLEOTIDE SEQUENCE [LARGE SCALE GENOMIC DNA]</scope>
    <source>
        <strain evidence="2">T1</strain>
        <tissue evidence="2">Spores</tissue>
    </source>
</reference>
<name>A0ABQ7HWH3_9MICR</name>